<dbReference type="SUPFAM" id="SSF89550">
    <property type="entry name" value="PHP domain-like"/>
    <property type="match status" value="1"/>
</dbReference>
<accession>A0A1F6GLW3</accession>
<dbReference type="GO" id="GO:0004401">
    <property type="term" value="F:histidinol-phosphatase activity"/>
    <property type="evidence" value="ECO:0007669"/>
    <property type="project" value="UniProtKB-UniRule"/>
</dbReference>
<dbReference type="PANTHER" id="PTHR21039">
    <property type="entry name" value="HISTIDINOL PHOSPHATASE-RELATED"/>
    <property type="match status" value="1"/>
</dbReference>
<gene>
    <name evidence="10" type="ORF">A2557_10015</name>
</gene>
<reference evidence="10 11" key="1">
    <citation type="journal article" date="2016" name="Nat. Commun.">
        <title>Thousands of microbial genomes shed light on interconnected biogeochemical processes in an aquifer system.</title>
        <authorList>
            <person name="Anantharaman K."/>
            <person name="Brown C.T."/>
            <person name="Hug L.A."/>
            <person name="Sharon I."/>
            <person name="Castelle C.J."/>
            <person name="Probst A.J."/>
            <person name="Thomas B.C."/>
            <person name="Singh A."/>
            <person name="Wilkins M.J."/>
            <person name="Karaoz U."/>
            <person name="Brodie E.L."/>
            <person name="Williams K.H."/>
            <person name="Hubbard S.S."/>
            <person name="Banfield J.F."/>
        </authorList>
    </citation>
    <scope>NUCLEOTIDE SEQUENCE [LARGE SCALE GENOMIC DNA]</scope>
</reference>
<evidence type="ECO:0000256" key="7">
    <source>
        <dbReference type="ARBA" id="ARBA00049158"/>
    </source>
</evidence>
<dbReference type="PANTHER" id="PTHR21039:SF0">
    <property type="entry name" value="HISTIDINOL-PHOSPHATASE"/>
    <property type="match status" value="1"/>
</dbReference>
<dbReference type="EC" id="3.1.3.15" evidence="3 8"/>
<dbReference type="InterPro" id="IPR016195">
    <property type="entry name" value="Pol/histidinol_Pase-like"/>
</dbReference>
<keyword evidence="5 8" id="KW-0378">Hydrolase</keyword>
<comment type="pathway">
    <text evidence="1 8">Amino-acid biosynthesis; L-histidine biosynthesis; L-histidine from 5-phospho-alpha-D-ribose 1-diphosphate: step 8/9.</text>
</comment>
<evidence type="ECO:0000256" key="3">
    <source>
        <dbReference type="ARBA" id="ARBA00013085"/>
    </source>
</evidence>
<evidence type="ECO:0000259" key="9">
    <source>
        <dbReference type="Pfam" id="PF02811"/>
    </source>
</evidence>
<dbReference type="Proteomes" id="UP000177583">
    <property type="component" value="Unassembled WGS sequence"/>
</dbReference>
<dbReference type="InterPro" id="IPR004013">
    <property type="entry name" value="PHP_dom"/>
</dbReference>
<evidence type="ECO:0000256" key="6">
    <source>
        <dbReference type="ARBA" id="ARBA00023102"/>
    </source>
</evidence>
<evidence type="ECO:0000256" key="1">
    <source>
        <dbReference type="ARBA" id="ARBA00004970"/>
    </source>
</evidence>
<evidence type="ECO:0000256" key="8">
    <source>
        <dbReference type="RuleBase" id="RU366003"/>
    </source>
</evidence>
<sequence length="243" mass="26841">MDLGLAAVKGGARVLGISDHAALPDDRWTEVRMHFKDLGRYEAGIELARAQCPELRILKGFECEGVPEYFGYYQDELLGQRGFDYLIGAGHYIFLDGHWESAFSRLDSPKAMQVYTDQLVLMIESGLFAFIAHPDLFGCGFDHWSPELSACTRTIAQAAKDRNVPLEINGNGFRKQASGFYGAKPLYPWRPFWEEVAQVGCLVIVTADAHSPKELFEGLPQGQKLAKELGLVEANAASLGLLG</sequence>
<evidence type="ECO:0000256" key="4">
    <source>
        <dbReference type="ARBA" id="ARBA00022605"/>
    </source>
</evidence>
<comment type="caution">
    <text evidence="10">The sequence shown here is derived from an EMBL/GenBank/DDBJ whole genome shotgun (WGS) entry which is preliminary data.</text>
</comment>
<keyword evidence="4 8" id="KW-0028">Amino-acid biosynthesis</keyword>
<feature type="domain" description="PHP" evidence="9">
    <location>
        <begin position="6"/>
        <end position="169"/>
    </location>
</feature>
<comment type="similarity">
    <text evidence="2 8">Belongs to the PHP hydrolase family. HisK subfamily.</text>
</comment>
<keyword evidence="6 8" id="KW-0368">Histidine biosynthesis</keyword>
<evidence type="ECO:0000256" key="2">
    <source>
        <dbReference type="ARBA" id="ARBA00009152"/>
    </source>
</evidence>
<organism evidence="10 11">
    <name type="scientific">Candidatus Lambdaproteobacteria bacterium RIFOXYD2_FULL_56_26</name>
    <dbReference type="NCBI Taxonomy" id="1817773"/>
    <lineage>
        <taxon>Bacteria</taxon>
        <taxon>Pseudomonadati</taxon>
        <taxon>Pseudomonadota</taxon>
        <taxon>Candidatus Lambdaproteobacteria</taxon>
    </lineage>
</organism>
<protein>
    <recommendedName>
        <fullName evidence="3 8">Histidinol-phosphatase</fullName>
        <shortName evidence="8">HolPase</shortName>
        <ecNumber evidence="3 8">3.1.3.15</ecNumber>
    </recommendedName>
</protein>
<dbReference type="GO" id="GO:0005737">
    <property type="term" value="C:cytoplasm"/>
    <property type="evidence" value="ECO:0007669"/>
    <property type="project" value="TreeGrafter"/>
</dbReference>
<dbReference type="Pfam" id="PF02811">
    <property type="entry name" value="PHP"/>
    <property type="match status" value="1"/>
</dbReference>
<comment type="catalytic activity">
    <reaction evidence="7 8">
        <text>L-histidinol phosphate + H2O = L-histidinol + phosphate</text>
        <dbReference type="Rhea" id="RHEA:14465"/>
        <dbReference type="ChEBI" id="CHEBI:15377"/>
        <dbReference type="ChEBI" id="CHEBI:43474"/>
        <dbReference type="ChEBI" id="CHEBI:57699"/>
        <dbReference type="ChEBI" id="CHEBI:57980"/>
        <dbReference type="EC" id="3.1.3.15"/>
    </reaction>
</comment>
<dbReference type="Gene3D" id="3.20.20.140">
    <property type="entry name" value="Metal-dependent hydrolases"/>
    <property type="match status" value="1"/>
</dbReference>
<name>A0A1F6GLW3_9PROT</name>
<dbReference type="UniPathway" id="UPA00031">
    <property type="reaction ID" value="UER00013"/>
</dbReference>
<dbReference type="InterPro" id="IPR010140">
    <property type="entry name" value="Histidinol_P_phosphatase_HisJ"/>
</dbReference>
<proteinExistence type="inferred from homology"/>
<dbReference type="EMBL" id="MFNF01000061">
    <property type="protein sequence ID" value="OGG99099.1"/>
    <property type="molecule type" value="Genomic_DNA"/>
</dbReference>
<dbReference type="AlphaFoldDB" id="A0A1F6GLW3"/>
<evidence type="ECO:0000256" key="5">
    <source>
        <dbReference type="ARBA" id="ARBA00022801"/>
    </source>
</evidence>
<dbReference type="GO" id="GO:0000105">
    <property type="term" value="P:L-histidine biosynthetic process"/>
    <property type="evidence" value="ECO:0007669"/>
    <property type="project" value="UniProtKB-UniRule"/>
</dbReference>
<evidence type="ECO:0000313" key="10">
    <source>
        <dbReference type="EMBL" id="OGG99099.1"/>
    </source>
</evidence>
<evidence type="ECO:0000313" key="11">
    <source>
        <dbReference type="Proteomes" id="UP000177583"/>
    </source>
</evidence>